<dbReference type="AlphaFoldDB" id="A7I8G5"/>
<sequence>MNFFRDHKPLPRDRYTADSVRINPADSRIVEKITCAGLPGHERLTGKGILVLIPCIGQGLPYTVPEFVTARNLPHGSLLSVMGGCAFFSPAISPVIFLVGPGMDPVMPDEIRIYAPFRHTAVTAGSRAGENPGRAAGVCIFEDISFCFAKTARNFADRLACNPRLFGRLWYGNRSHPVRK</sequence>
<evidence type="ECO:0000313" key="2">
    <source>
        <dbReference type="Proteomes" id="UP000002408"/>
    </source>
</evidence>
<protein>
    <submittedName>
        <fullName evidence="1">Uncharacterized protein</fullName>
    </submittedName>
</protein>
<keyword evidence="2" id="KW-1185">Reference proteome</keyword>
<dbReference type="HOGENOM" id="CLU_1492967_0_0_2"/>
<dbReference type="KEGG" id="mbn:Mboo_1508"/>
<dbReference type="Proteomes" id="UP000002408">
    <property type="component" value="Chromosome"/>
</dbReference>
<organism evidence="1 2">
    <name type="scientific">Methanoregula boonei (strain DSM 21154 / JCM 14090 / 6A8)</name>
    <dbReference type="NCBI Taxonomy" id="456442"/>
    <lineage>
        <taxon>Archaea</taxon>
        <taxon>Methanobacteriati</taxon>
        <taxon>Methanobacteriota</taxon>
        <taxon>Stenosarchaea group</taxon>
        <taxon>Methanomicrobia</taxon>
        <taxon>Methanomicrobiales</taxon>
        <taxon>Methanoregulaceae</taxon>
        <taxon>Methanoregula</taxon>
    </lineage>
</organism>
<gene>
    <name evidence="1" type="ordered locus">Mboo_1508</name>
</gene>
<proteinExistence type="predicted"/>
<name>A7I8G5_METB6</name>
<evidence type="ECO:0000313" key="1">
    <source>
        <dbReference type="EMBL" id="ABS56026.1"/>
    </source>
</evidence>
<reference evidence="2" key="1">
    <citation type="journal article" date="2015" name="Microbiology">
        <title>Genome of Methanoregula boonei 6A8 reveals adaptations to oligotrophic peatland environments.</title>
        <authorList>
            <person name="Braeuer S."/>
            <person name="Cadillo-Quiroz H."/>
            <person name="Kyrpides N."/>
            <person name="Woyke T."/>
            <person name="Goodwin L."/>
            <person name="Detter C."/>
            <person name="Podell S."/>
            <person name="Yavitt J.B."/>
            <person name="Zinder S.H."/>
        </authorList>
    </citation>
    <scope>NUCLEOTIDE SEQUENCE [LARGE SCALE GENOMIC DNA]</scope>
    <source>
        <strain evidence="2">DSM 21154 / JCM 14090 / 6A8</strain>
    </source>
</reference>
<dbReference type="EMBL" id="CP000780">
    <property type="protein sequence ID" value="ABS56026.1"/>
    <property type="molecule type" value="Genomic_DNA"/>
</dbReference>
<accession>A7I8G5</accession>